<name>A0AAU9J511_9CILI</name>
<proteinExistence type="predicted"/>
<evidence type="ECO:0000256" key="1">
    <source>
        <dbReference type="SAM" id="MobiDB-lite"/>
    </source>
</evidence>
<evidence type="ECO:0000313" key="3">
    <source>
        <dbReference type="Proteomes" id="UP001162131"/>
    </source>
</evidence>
<evidence type="ECO:0000313" key="2">
    <source>
        <dbReference type="EMBL" id="CAG9322299.1"/>
    </source>
</evidence>
<dbReference type="Proteomes" id="UP001162131">
    <property type="component" value="Unassembled WGS sequence"/>
</dbReference>
<feature type="region of interest" description="Disordered" evidence="1">
    <location>
        <begin position="256"/>
        <end position="282"/>
    </location>
</feature>
<protein>
    <submittedName>
        <fullName evidence="2">Uncharacterized protein</fullName>
    </submittedName>
</protein>
<reference evidence="2" key="1">
    <citation type="submission" date="2021-09" db="EMBL/GenBank/DDBJ databases">
        <authorList>
            <consortium name="AG Swart"/>
            <person name="Singh M."/>
            <person name="Singh A."/>
            <person name="Seah K."/>
            <person name="Emmerich C."/>
        </authorList>
    </citation>
    <scope>NUCLEOTIDE SEQUENCE</scope>
    <source>
        <strain evidence="2">ATCC30299</strain>
    </source>
</reference>
<dbReference type="AlphaFoldDB" id="A0AAU9J511"/>
<comment type="caution">
    <text evidence="2">The sequence shown here is derived from an EMBL/GenBank/DDBJ whole genome shotgun (WGS) entry which is preliminary data.</text>
</comment>
<organism evidence="2 3">
    <name type="scientific">Blepharisma stoltei</name>
    <dbReference type="NCBI Taxonomy" id="1481888"/>
    <lineage>
        <taxon>Eukaryota</taxon>
        <taxon>Sar</taxon>
        <taxon>Alveolata</taxon>
        <taxon>Ciliophora</taxon>
        <taxon>Postciliodesmatophora</taxon>
        <taxon>Heterotrichea</taxon>
        <taxon>Heterotrichida</taxon>
        <taxon>Blepharismidae</taxon>
        <taxon>Blepharisma</taxon>
    </lineage>
</organism>
<keyword evidence="3" id="KW-1185">Reference proteome</keyword>
<accession>A0AAU9J511</accession>
<feature type="compositionally biased region" description="Basic and acidic residues" evidence="1">
    <location>
        <begin position="262"/>
        <end position="273"/>
    </location>
</feature>
<sequence>MECLNINVARPNTVPNKHEKYVNYFYKASSYENLNTSEKIISKPEPIITRKLPRSSSCNPNKIKQMLLESKMEQNRLKKSQPFFAVNAYPLLKAYELVKDEKIDSTDLSKNLLDFKYITKISRYHSEKYILGLYQDQTSNDLVKKNPSTSLISSNGSERKNLKVTIKNSKKESKEKSFGEDVRNLFELIDNHLYVQEPIPVETQSSSSITDKIEKPAATLIKQNSELHKKISIHFPEKKIKRRTVQFTLSQSKSEINWSDNNDTKNETEESSPKKSKVLSPTSPSSYLSSSFDHSLSATFYIKNTKKRSNTNKKTEKPKYIVPIFTGPFGSSLKGKKIKECTDFGVLFKSSSASKQANPYNLSSSILKRNKVKLYS</sequence>
<gene>
    <name evidence="2" type="ORF">BSTOLATCC_MIC30672</name>
</gene>
<dbReference type="EMBL" id="CAJZBQ010000030">
    <property type="protein sequence ID" value="CAG9322299.1"/>
    <property type="molecule type" value="Genomic_DNA"/>
</dbReference>